<feature type="compositionally biased region" description="Low complexity" evidence="6">
    <location>
        <begin position="16"/>
        <end position="28"/>
    </location>
</feature>
<dbReference type="InterPro" id="IPR055141">
    <property type="entry name" value="TADA2A_B-like_dom"/>
</dbReference>
<keyword evidence="10" id="KW-1185">Reference proteome</keyword>
<dbReference type="InterPro" id="IPR009057">
    <property type="entry name" value="Homeodomain-like_sf"/>
</dbReference>
<feature type="domain" description="ZZ-type" evidence="8">
    <location>
        <begin position="169"/>
        <end position="225"/>
    </location>
</feature>
<evidence type="ECO:0000256" key="1">
    <source>
        <dbReference type="ARBA" id="ARBA00022723"/>
    </source>
</evidence>
<dbReference type="Gene3D" id="3.30.60.90">
    <property type="match status" value="1"/>
</dbReference>
<keyword evidence="5" id="KW-0175">Coiled coil</keyword>
<feature type="compositionally biased region" description="Polar residues" evidence="6">
    <location>
        <begin position="395"/>
        <end position="408"/>
    </location>
</feature>
<keyword evidence="1" id="KW-0479">Metal-binding</keyword>
<dbReference type="PANTHER" id="PTHR12374:SF20">
    <property type="entry name" value="TRANSCRIPTIONAL ADAPTER 2-ALPHA"/>
    <property type="match status" value="1"/>
</dbReference>
<evidence type="ECO:0000256" key="2">
    <source>
        <dbReference type="ARBA" id="ARBA00022771"/>
    </source>
</evidence>
<dbReference type="Proteomes" id="UP001516023">
    <property type="component" value="Unassembled WGS sequence"/>
</dbReference>
<feature type="domain" description="Myb-like" evidence="7">
    <location>
        <begin position="492"/>
        <end position="554"/>
    </location>
</feature>
<dbReference type="InterPro" id="IPR041983">
    <property type="entry name" value="ADA2-like_ZZ"/>
</dbReference>
<feature type="region of interest" description="Disordered" evidence="6">
    <location>
        <begin position="1"/>
        <end position="142"/>
    </location>
</feature>
<feature type="region of interest" description="Disordered" evidence="6">
    <location>
        <begin position="222"/>
        <end position="265"/>
    </location>
</feature>
<accession>A0ABD3PE55</accession>
<dbReference type="Gene3D" id="1.10.10.60">
    <property type="entry name" value="Homeodomain-like"/>
    <property type="match status" value="1"/>
</dbReference>
<sequence length="1066" mass="119351">MKHDTRLPNSRQRTENLSPLRSNPSNNPAMRNSPHAGDDGTEDSAGQDPHFPVNDLNDAEDHGGETRSETRTRLRGKSERSRMTTRGRSPVTSTMNRSRSASTKSNLKKANAVAGAPGGAEKKKIKFDESDKDNDEVSSVAETKPKIISSNTDAGNESLQLVLLGEKPRGLYECDYCRADLTRSPRVRCAVCPDFDLCLDCLATSDHVEMCKSRREFQRMHRRNNEEQSQVVEKADGKKKKVKNTSKRGAKPNELESQQEVDEEDDPSVLGYMYNNQWIPYFRHEAYHGYVVADSTRYMLFPPFRGVTTLDAEGQRGVDLEGDGCSKVTKEVVQGHGHGDTLRSVGDNDEQAAAVGNGVEAMEVDPGEKVEDGVVSHDSGRHASKQGNVLELKESQATSKSAIKSEPSNEVEAEDYAKNDEVIAEPSCKLGEETVRVTKSCTESPIKSNEETQPLDKMDNDQETTTPKHGIKRKVSEVLPKKHEFRLVDDLRNIWTIEEDLRLLDGILTCGLGNWPDIAEHVNGGNCDALVGGVGTSIGGKTDKMCMERYLDDFLGRYGRILPPYTMVPIEGEEEKDGKSLTDAVEGVSGASLMSERKRLRRSFPCAEDESAPGFKKTRFRVVPTEEFEGSISLWPHPYIPPITGIKIGDEVGRDLWYRSEQSFVRQCSSAASKLDVDAIIKDFKEKRAQNIEGYEANVLPPRIEDIKSYPGSELAGYMPRRGDFDVEHDNDAENLIADMEFSTEDSKADQDLKVEVIKIFNSKLDEREKRKQFVFDKKLLNYRENQEKFQKLPADERHIIQCMRLFERFHSIEKHQAFLDDILKAKRLRKEIAKLQTYRRLGIKSLADAEKYELDKSRREYHKMAWLKKEAEKKKAEADAARAAKENASDIGVNGLEGGIGTAANQSLEFWKQYKTQDSPKKNSKMSGDIDDVMRCGVAPQESSGVKINEPAPESDGKTEGFAPDIDDFLLTDKPGYCLLSSKERDLCKRLRLLPQHYLDVKKALISESLAAGMWDQSSRAQKGKSFVTIDVKKTNDVIDFILKSGWISTRPIVSPAVKEEGGAL</sequence>
<dbReference type="CDD" id="cd02335">
    <property type="entry name" value="ZZ_ADA2"/>
    <property type="match status" value="1"/>
</dbReference>
<evidence type="ECO:0000259" key="8">
    <source>
        <dbReference type="PROSITE" id="PS50135"/>
    </source>
</evidence>
<feature type="region of interest" description="Disordered" evidence="6">
    <location>
        <begin position="393"/>
        <end position="417"/>
    </location>
</feature>
<evidence type="ECO:0000256" key="3">
    <source>
        <dbReference type="ARBA" id="ARBA00022833"/>
    </source>
</evidence>
<evidence type="ECO:0000256" key="6">
    <source>
        <dbReference type="SAM" id="MobiDB-lite"/>
    </source>
</evidence>
<dbReference type="InterPro" id="IPR043145">
    <property type="entry name" value="Znf_ZZ_sf"/>
</dbReference>
<feature type="compositionally biased region" description="Basic and acidic residues" evidence="6">
    <location>
        <begin position="59"/>
        <end position="82"/>
    </location>
</feature>
<evidence type="ECO:0000313" key="9">
    <source>
        <dbReference type="EMBL" id="KAL3786086.1"/>
    </source>
</evidence>
<evidence type="ECO:0000256" key="4">
    <source>
        <dbReference type="PROSITE-ProRule" id="PRU00228"/>
    </source>
</evidence>
<feature type="compositionally biased region" description="Basic and acidic residues" evidence="6">
    <location>
        <begin position="120"/>
        <end position="129"/>
    </location>
</feature>
<keyword evidence="3" id="KW-0862">Zinc</keyword>
<evidence type="ECO:0000259" key="7">
    <source>
        <dbReference type="PROSITE" id="PS50090"/>
    </source>
</evidence>
<dbReference type="Pfam" id="PF00569">
    <property type="entry name" value="ZZ"/>
    <property type="match status" value="1"/>
</dbReference>
<dbReference type="InterPro" id="IPR000433">
    <property type="entry name" value="Znf_ZZ"/>
</dbReference>
<feature type="coiled-coil region" evidence="5">
    <location>
        <begin position="865"/>
        <end position="892"/>
    </location>
</feature>
<keyword evidence="2 4" id="KW-0863">Zinc-finger</keyword>
<protein>
    <recommendedName>
        <fullName evidence="11">Transcriptional adapter</fullName>
    </recommendedName>
</protein>
<dbReference type="EMBL" id="JABMIG020000202">
    <property type="protein sequence ID" value="KAL3786086.1"/>
    <property type="molecule type" value="Genomic_DNA"/>
</dbReference>
<dbReference type="GO" id="GO:0008270">
    <property type="term" value="F:zinc ion binding"/>
    <property type="evidence" value="ECO:0007669"/>
    <property type="project" value="UniProtKB-KW"/>
</dbReference>
<dbReference type="FunFam" id="1.10.10.10:FF:000087">
    <property type="entry name" value="Transcriptional adapter 2"/>
    <property type="match status" value="1"/>
</dbReference>
<dbReference type="CDD" id="cd00167">
    <property type="entry name" value="SANT"/>
    <property type="match status" value="1"/>
</dbReference>
<dbReference type="InterPro" id="IPR036388">
    <property type="entry name" value="WH-like_DNA-bd_sf"/>
</dbReference>
<dbReference type="InterPro" id="IPR001005">
    <property type="entry name" value="SANT/Myb"/>
</dbReference>
<dbReference type="PROSITE" id="PS50090">
    <property type="entry name" value="MYB_LIKE"/>
    <property type="match status" value="1"/>
</dbReference>
<gene>
    <name evidence="9" type="ORF">HJC23_003203</name>
</gene>
<feature type="compositionally biased region" description="Basic residues" evidence="6">
    <location>
        <begin position="237"/>
        <end position="250"/>
    </location>
</feature>
<dbReference type="SUPFAM" id="SSF57850">
    <property type="entry name" value="RING/U-box"/>
    <property type="match status" value="1"/>
</dbReference>
<dbReference type="SMART" id="SM00291">
    <property type="entry name" value="ZnF_ZZ"/>
    <property type="match status" value="1"/>
</dbReference>
<dbReference type="AlphaFoldDB" id="A0ABD3PE55"/>
<dbReference type="Pfam" id="PF00249">
    <property type="entry name" value="Myb_DNA-binding"/>
    <property type="match status" value="1"/>
</dbReference>
<feature type="compositionally biased region" description="Basic and acidic residues" evidence="6">
    <location>
        <begin position="448"/>
        <end position="460"/>
    </location>
</feature>
<organism evidence="9 10">
    <name type="scientific">Cyclotella cryptica</name>
    <dbReference type="NCBI Taxonomy" id="29204"/>
    <lineage>
        <taxon>Eukaryota</taxon>
        <taxon>Sar</taxon>
        <taxon>Stramenopiles</taxon>
        <taxon>Ochrophyta</taxon>
        <taxon>Bacillariophyta</taxon>
        <taxon>Coscinodiscophyceae</taxon>
        <taxon>Thalassiosirophycidae</taxon>
        <taxon>Stephanodiscales</taxon>
        <taxon>Stephanodiscaceae</taxon>
        <taxon>Cyclotella</taxon>
    </lineage>
</organism>
<comment type="caution">
    <text evidence="9">The sequence shown here is derived from an EMBL/GenBank/DDBJ whole genome shotgun (WGS) entry which is preliminary data.</text>
</comment>
<feature type="compositionally biased region" description="Polar residues" evidence="6">
    <location>
        <begin position="84"/>
        <end position="105"/>
    </location>
</feature>
<proteinExistence type="predicted"/>
<dbReference type="SUPFAM" id="SSF46689">
    <property type="entry name" value="Homeodomain-like"/>
    <property type="match status" value="2"/>
</dbReference>
<dbReference type="Pfam" id="PF22941">
    <property type="entry name" value="TADA2A-like_3rd"/>
    <property type="match status" value="1"/>
</dbReference>
<dbReference type="Gene3D" id="1.10.10.10">
    <property type="entry name" value="Winged helix-like DNA-binding domain superfamily/Winged helix DNA-binding domain"/>
    <property type="match status" value="1"/>
</dbReference>
<reference evidence="9 10" key="1">
    <citation type="journal article" date="2020" name="G3 (Bethesda)">
        <title>Improved Reference Genome for Cyclotella cryptica CCMP332, a Model for Cell Wall Morphogenesis, Salinity Adaptation, and Lipid Production in Diatoms (Bacillariophyta).</title>
        <authorList>
            <person name="Roberts W.R."/>
            <person name="Downey K.M."/>
            <person name="Ruck E.C."/>
            <person name="Traller J.C."/>
            <person name="Alverson A.J."/>
        </authorList>
    </citation>
    <scope>NUCLEOTIDE SEQUENCE [LARGE SCALE GENOMIC DNA]</scope>
    <source>
        <strain evidence="9 10">CCMP332</strain>
    </source>
</reference>
<name>A0ABD3PE55_9STRA</name>
<evidence type="ECO:0000313" key="10">
    <source>
        <dbReference type="Proteomes" id="UP001516023"/>
    </source>
</evidence>
<evidence type="ECO:0008006" key="11">
    <source>
        <dbReference type="Google" id="ProtNLM"/>
    </source>
</evidence>
<dbReference type="PROSITE" id="PS01357">
    <property type="entry name" value="ZF_ZZ_1"/>
    <property type="match status" value="1"/>
</dbReference>
<evidence type="ECO:0000256" key="5">
    <source>
        <dbReference type="SAM" id="Coils"/>
    </source>
</evidence>
<dbReference type="PANTHER" id="PTHR12374">
    <property type="entry name" value="TRANSCRIPTIONAL ADAPTOR 2 ADA2 -RELATED"/>
    <property type="match status" value="1"/>
</dbReference>
<dbReference type="PROSITE" id="PS50135">
    <property type="entry name" value="ZF_ZZ_2"/>
    <property type="match status" value="1"/>
</dbReference>
<feature type="region of interest" description="Disordered" evidence="6">
    <location>
        <begin position="440"/>
        <end position="469"/>
    </location>
</feature>